<organism evidence="1 2">
    <name type="scientific">Psychroflexus maritimus</name>
    <dbReference type="NCBI Taxonomy" id="2714865"/>
    <lineage>
        <taxon>Bacteria</taxon>
        <taxon>Pseudomonadati</taxon>
        <taxon>Bacteroidota</taxon>
        <taxon>Flavobacteriia</taxon>
        <taxon>Flavobacteriales</taxon>
        <taxon>Flavobacteriaceae</taxon>
        <taxon>Psychroflexus</taxon>
    </lineage>
</organism>
<evidence type="ECO:0000313" key="1">
    <source>
        <dbReference type="EMBL" id="NGZ89412.1"/>
    </source>
</evidence>
<sequence>MEQFSTLSHSLIVEIKENGYFNDFIQLVNKDLASVNFKTVLANETSVDELLFQLENSIKEHNVQAEVIKQLCYRVDLPEHIYHSYTRHPLEEFNFFIHHLLKRWYLKLVYRIKHKD</sequence>
<proteinExistence type="predicted"/>
<evidence type="ECO:0000313" key="2">
    <source>
        <dbReference type="Proteomes" id="UP000643701"/>
    </source>
</evidence>
<dbReference type="Proteomes" id="UP000643701">
    <property type="component" value="Unassembled WGS sequence"/>
</dbReference>
<reference evidence="1" key="1">
    <citation type="submission" date="2020-03" db="EMBL/GenBank/DDBJ databases">
        <title>Psychroflexus Maritimus sp. nov., isolate from marine sediment.</title>
        <authorList>
            <person name="Zhong Y.-L."/>
        </authorList>
    </citation>
    <scope>NUCLEOTIDE SEQUENCE</scope>
    <source>
        <strain evidence="1">C1</strain>
    </source>
</reference>
<protein>
    <submittedName>
        <fullName evidence="1">Uncharacterized protein</fullName>
    </submittedName>
</protein>
<dbReference type="EMBL" id="JAANAS010000037">
    <property type="protein sequence ID" value="NGZ89412.1"/>
    <property type="molecule type" value="Genomic_DNA"/>
</dbReference>
<dbReference type="AlphaFoldDB" id="A0A967ABV9"/>
<dbReference type="RefSeq" id="WP_166399679.1">
    <property type="nucleotide sequence ID" value="NZ_JAANAS010000037.1"/>
</dbReference>
<gene>
    <name evidence="1" type="ORF">G7034_04005</name>
</gene>
<accession>A0A967ABV9</accession>
<comment type="caution">
    <text evidence="1">The sequence shown here is derived from an EMBL/GenBank/DDBJ whole genome shotgun (WGS) entry which is preliminary data.</text>
</comment>
<keyword evidence="2" id="KW-1185">Reference proteome</keyword>
<name>A0A967ABV9_9FLAO</name>